<feature type="domain" description="Histidine kinase" evidence="10">
    <location>
        <begin position="312"/>
        <end position="566"/>
    </location>
</feature>
<keyword evidence="15" id="KW-1185">Reference proteome</keyword>
<dbReference type="InterPro" id="IPR001610">
    <property type="entry name" value="PAC"/>
</dbReference>
<dbReference type="AlphaFoldDB" id="A0AAE3KTB3"/>
<feature type="domain" description="Response regulatory" evidence="11">
    <location>
        <begin position="15"/>
        <end position="132"/>
    </location>
</feature>
<dbReference type="InterPro" id="IPR004358">
    <property type="entry name" value="Sig_transdc_His_kin-like_C"/>
</dbReference>
<dbReference type="Pfam" id="PF02518">
    <property type="entry name" value="HATPase_c"/>
    <property type="match status" value="1"/>
</dbReference>
<dbReference type="PANTHER" id="PTHR43065:SF50">
    <property type="entry name" value="HISTIDINE KINASE"/>
    <property type="match status" value="1"/>
</dbReference>
<dbReference type="Gene3D" id="1.10.287.130">
    <property type="match status" value="1"/>
</dbReference>
<dbReference type="GO" id="GO:0005524">
    <property type="term" value="F:ATP binding"/>
    <property type="evidence" value="ECO:0007669"/>
    <property type="project" value="UniProtKB-KW"/>
</dbReference>
<dbReference type="PRINTS" id="PR00344">
    <property type="entry name" value="BCTRLSENSOR"/>
</dbReference>
<dbReference type="Gene3D" id="3.40.50.2300">
    <property type="match status" value="1"/>
</dbReference>
<dbReference type="InterPro" id="IPR000700">
    <property type="entry name" value="PAS-assoc_C"/>
</dbReference>
<feature type="domain" description="PAS" evidence="12">
    <location>
        <begin position="145"/>
        <end position="215"/>
    </location>
</feature>
<dbReference type="SUPFAM" id="SSF55785">
    <property type="entry name" value="PYP-like sensor domain (PAS domain)"/>
    <property type="match status" value="1"/>
</dbReference>
<dbReference type="InterPro" id="IPR035965">
    <property type="entry name" value="PAS-like_dom_sf"/>
</dbReference>
<evidence type="ECO:0000256" key="7">
    <source>
        <dbReference type="ARBA" id="ARBA00022840"/>
    </source>
</evidence>
<dbReference type="InterPro" id="IPR005467">
    <property type="entry name" value="His_kinase_dom"/>
</dbReference>
<name>A0AAE3KTB3_9CYAN</name>
<dbReference type="SMART" id="SM00086">
    <property type="entry name" value="PAC"/>
    <property type="match status" value="1"/>
</dbReference>
<gene>
    <name evidence="14" type="ORF">NJ959_18125</name>
</gene>
<dbReference type="InterPro" id="IPR003594">
    <property type="entry name" value="HATPase_dom"/>
</dbReference>
<dbReference type="SMART" id="SM00091">
    <property type="entry name" value="PAS"/>
    <property type="match status" value="1"/>
</dbReference>
<evidence type="ECO:0000259" key="10">
    <source>
        <dbReference type="PROSITE" id="PS50109"/>
    </source>
</evidence>
<dbReference type="InterPro" id="IPR001789">
    <property type="entry name" value="Sig_transdc_resp-reg_receiver"/>
</dbReference>
<dbReference type="PROSITE" id="PS50110">
    <property type="entry name" value="RESPONSE_REGULATORY"/>
    <property type="match status" value="1"/>
</dbReference>
<dbReference type="RefSeq" id="WP_254013112.1">
    <property type="nucleotide sequence ID" value="NZ_JAMZMM010000192.1"/>
</dbReference>
<keyword evidence="5" id="KW-0547">Nucleotide-binding</keyword>
<dbReference type="PANTHER" id="PTHR43065">
    <property type="entry name" value="SENSOR HISTIDINE KINASE"/>
    <property type="match status" value="1"/>
</dbReference>
<dbReference type="PROSITE" id="PS50109">
    <property type="entry name" value="HIS_KIN"/>
    <property type="match status" value="1"/>
</dbReference>
<dbReference type="SUPFAM" id="SSF52172">
    <property type="entry name" value="CheY-like"/>
    <property type="match status" value="1"/>
</dbReference>
<dbReference type="InterPro" id="IPR000014">
    <property type="entry name" value="PAS"/>
</dbReference>
<keyword evidence="7" id="KW-0067">ATP-binding</keyword>
<dbReference type="EC" id="2.7.13.3" evidence="2"/>
<comment type="catalytic activity">
    <reaction evidence="1">
        <text>ATP + protein L-histidine = ADP + protein N-phospho-L-histidine.</text>
        <dbReference type="EC" id="2.7.13.3"/>
    </reaction>
</comment>
<dbReference type="CDD" id="cd00130">
    <property type="entry name" value="PAS"/>
    <property type="match status" value="1"/>
</dbReference>
<dbReference type="Proteomes" id="UP001204953">
    <property type="component" value="Unassembled WGS sequence"/>
</dbReference>
<evidence type="ECO:0000256" key="8">
    <source>
        <dbReference type="ARBA" id="ARBA00023012"/>
    </source>
</evidence>
<evidence type="ECO:0000313" key="15">
    <source>
        <dbReference type="Proteomes" id="UP001204953"/>
    </source>
</evidence>
<feature type="modified residue" description="4-aspartylphosphate" evidence="9">
    <location>
        <position position="67"/>
    </location>
</feature>
<reference evidence="14" key="1">
    <citation type="submission" date="2022-06" db="EMBL/GenBank/DDBJ databases">
        <title>New cyanobacteria of genus Symplocastrum in benthos of Lake Baikal.</title>
        <authorList>
            <person name="Sorokovikova E."/>
            <person name="Tikhonova I."/>
            <person name="Krasnopeev A."/>
            <person name="Evseev P."/>
            <person name="Gladkikh A."/>
            <person name="Belykh O."/>
        </authorList>
    </citation>
    <scope>NUCLEOTIDE SEQUENCE</scope>
    <source>
        <strain evidence="14">BBK-W-15</strain>
    </source>
</reference>
<proteinExistence type="predicted"/>
<evidence type="ECO:0000256" key="3">
    <source>
        <dbReference type="ARBA" id="ARBA00022553"/>
    </source>
</evidence>
<accession>A0AAE3KTB3</accession>
<evidence type="ECO:0000256" key="2">
    <source>
        <dbReference type="ARBA" id="ARBA00012438"/>
    </source>
</evidence>
<dbReference type="EMBL" id="JAMZMM010000192">
    <property type="protein sequence ID" value="MCP2730352.1"/>
    <property type="molecule type" value="Genomic_DNA"/>
</dbReference>
<dbReference type="GO" id="GO:0000155">
    <property type="term" value="F:phosphorelay sensor kinase activity"/>
    <property type="evidence" value="ECO:0007669"/>
    <property type="project" value="InterPro"/>
</dbReference>
<evidence type="ECO:0000256" key="5">
    <source>
        <dbReference type="ARBA" id="ARBA00022741"/>
    </source>
</evidence>
<evidence type="ECO:0000256" key="1">
    <source>
        <dbReference type="ARBA" id="ARBA00000085"/>
    </source>
</evidence>
<dbReference type="SMART" id="SM00387">
    <property type="entry name" value="HATPase_c"/>
    <property type="match status" value="1"/>
</dbReference>
<keyword evidence="4" id="KW-0808">Transferase</keyword>
<evidence type="ECO:0000256" key="6">
    <source>
        <dbReference type="ARBA" id="ARBA00022777"/>
    </source>
</evidence>
<dbReference type="Pfam" id="PF00989">
    <property type="entry name" value="PAS"/>
    <property type="match status" value="1"/>
</dbReference>
<comment type="caution">
    <text evidence="14">The sequence shown here is derived from an EMBL/GenBank/DDBJ whole genome shotgun (WGS) entry which is preliminary data.</text>
</comment>
<dbReference type="InterPro" id="IPR011006">
    <property type="entry name" value="CheY-like_superfamily"/>
</dbReference>
<dbReference type="Gene3D" id="3.30.450.20">
    <property type="entry name" value="PAS domain"/>
    <property type="match status" value="1"/>
</dbReference>
<keyword evidence="3 9" id="KW-0597">Phosphoprotein</keyword>
<evidence type="ECO:0000256" key="4">
    <source>
        <dbReference type="ARBA" id="ARBA00022679"/>
    </source>
</evidence>
<dbReference type="InterPro" id="IPR036890">
    <property type="entry name" value="HATPase_C_sf"/>
</dbReference>
<dbReference type="PROSITE" id="PS50112">
    <property type="entry name" value="PAS"/>
    <property type="match status" value="1"/>
</dbReference>
<dbReference type="InterPro" id="IPR003661">
    <property type="entry name" value="HisK_dim/P_dom"/>
</dbReference>
<protein>
    <recommendedName>
        <fullName evidence="2">histidine kinase</fullName>
        <ecNumber evidence="2">2.7.13.3</ecNumber>
    </recommendedName>
</protein>
<dbReference type="Gene3D" id="3.30.565.10">
    <property type="entry name" value="Histidine kinase-like ATPase, C-terminal domain"/>
    <property type="match status" value="1"/>
</dbReference>
<dbReference type="NCBIfam" id="TIGR00229">
    <property type="entry name" value="sensory_box"/>
    <property type="match status" value="1"/>
</dbReference>
<evidence type="ECO:0000259" key="13">
    <source>
        <dbReference type="PROSITE" id="PS50113"/>
    </source>
</evidence>
<evidence type="ECO:0000259" key="12">
    <source>
        <dbReference type="PROSITE" id="PS50112"/>
    </source>
</evidence>
<dbReference type="Pfam" id="PF00072">
    <property type="entry name" value="Response_reg"/>
    <property type="match status" value="1"/>
</dbReference>
<sequence length="569" mass="64178">MKSPLKATVNCIYLNVLLLEDNTTEAKLIQDLLSQTNNIQVELTRVRLVSQAIQLLHKNTFDVILLDLSLPDSQGLDTISRFKEYGLNTPIVVLTACQDQELAIQAIQAGAQDYLVKGKVCGELLIRSLRYAAQRQMSLEALRLSEEKYRSVVNNIKEVIFQTDVNGNWTFLNPAWKEITGFSVGASLGTPISNYIYPDDRPRNLVVFRTLIEGKKGDCRYQIRYLTNSGRFRWLEVQARLTFAPDRTISGTTGTLNDITEEKLAQEALRQSEARERQKAKELELALYEIKRTESQLVQNEKMISLGQLVAGVAHEINNPIGFIYSNITPASEYAADLLHLIELYQRQYPNPPREIQEEIEAIDLNFVKEDFPQLLMSMREGANRIQEIVISLRNFSHLDKAEKKTVDLHAGIDTTLMILKHRLKKQYNRQAIQVVKEYGQIPMVKCYPGQINQVFMNIFSNAIDALVKRLEDDSFLIPSIRIRTGLSDCKTAVIIGISDNGYGIPSAVKQRLFDPFFTTKAVGSGSGLGLSISQSIIVEKHQGELECNSHPGRGTEFVIKLPLYPGNS</sequence>
<evidence type="ECO:0000256" key="9">
    <source>
        <dbReference type="PROSITE-ProRule" id="PRU00169"/>
    </source>
</evidence>
<keyword evidence="8" id="KW-0902">Two-component regulatory system</keyword>
<organism evidence="14 15">
    <name type="scientific">Limnofasciculus baicalensis BBK-W-15</name>
    <dbReference type="NCBI Taxonomy" id="2699891"/>
    <lineage>
        <taxon>Bacteria</taxon>
        <taxon>Bacillati</taxon>
        <taxon>Cyanobacteriota</taxon>
        <taxon>Cyanophyceae</taxon>
        <taxon>Coleofasciculales</taxon>
        <taxon>Coleofasciculaceae</taxon>
        <taxon>Limnofasciculus</taxon>
        <taxon>Limnofasciculus baicalensis</taxon>
    </lineage>
</organism>
<evidence type="ECO:0000313" key="14">
    <source>
        <dbReference type="EMBL" id="MCP2730352.1"/>
    </source>
</evidence>
<dbReference type="CDD" id="cd00082">
    <property type="entry name" value="HisKA"/>
    <property type="match status" value="1"/>
</dbReference>
<feature type="domain" description="PAC" evidence="13">
    <location>
        <begin position="219"/>
        <end position="271"/>
    </location>
</feature>
<evidence type="ECO:0000259" key="11">
    <source>
        <dbReference type="PROSITE" id="PS50110"/>
    </source>
</evidence>
<dbReference type="GO" id="GO:0006355">
    <property type="term" value="P:regulation of DNA-templated transcription"/>
    <property type="evidence" value="ECO:0007669"/>
    <property type="project" value="InterPro"/>
</dbReference>
<keyword evidence="6" id="KW-0418">Kinase</keyword>
<dbReference type="SUPFAM" id="SSF55874">
    <property type="entry name" value="ATPase domain of HSP90 chaperone/DNA topoisomerase II/histidine kinase"/>
    <property type="match status" value="1"/>
</dbReference>
<dbReference type="InterPro" id="IPR013767">
    <property type="entry name" value="PAS_fold"/>
</dbReference>
<dbReference type="SMART" id="SM00448">
    <property type="entry name" value="REC"/>
    <property type="match status" value="1"/>
</dbReference>
<dbReference type="PROSITE" id="PS50113">
    <property type="entry name" value="PAC"/>
    <property type="match status" value="1"/>
</dbReference>